<dbReference type="EMBL" id="SDKK01000020">
    <property type="protein sequence ID" value="TYC54458.1"/>
    <property type="molecule type" value="Genomic_DNA"/>
</dbReference>
<dbReference type="Proteomes" id="UP000389128">
    <property type="component" value="Unassembled WGS sequence"/>
</dbReference>
<dbReference type="InterPro" id="IPR045500">
    <property type="entry name" value="DUF6491"/>
</dbReference>
<sequence length="127" mass="14014">MRHLTSFVWLLVFGLAVGWLGLAAAEDDARQVEAADTPQLVIPGVNHGGIRDWVPVDDFTLLIQDNFRKWYRVKLVVPSRQLAYAENLGFVTGPSGILDNTGAIVVRGQTYPIASITASEGPKRQRR</sequence>
<keyword evidence="2" id="KW-1185">Reference proteome</keyword>
<name>A0A6C2CKN8_9RHOO</name>
<dbReference type="Pfam" id="PF20101">
    <property type="entry name" value="DUF6491"/>
    <property type="match status" value="1"/>
</dbReference>
<proteinExistence type="predicted"/>
<protein>
    <submittedName>
        <fullName evidence="1">Uncharacterized protein</fullName>
    </submittedName>
</protein>
<dbReference type="AlphaFoldDB" id="A0A6C2CKN8"/>
<gene>
    <name evidence="1" type="ORF">ETQ85_19065</name>
</gene>
<reference evidence="1 2" key="1">
    <citation type="submission" date="2019-01" db="EMBL/GenBank/DDBJ databases">
        <title>Zoogloea oleivorans genome sequencing and assembly.</title>
        <authorList>
            <person name="Tancsics A."/>
            <person name="Farkas M."/>
            <person name="Kriszt B."/>
            <person name="Maroti G."/>
            <person name="Horvath B."/>
        </authorList>
    </citation>
    <scope>NUCLEOTIDE SEQUENCE [LARGE SCALE GENOMIC DNA]</scope>
    <source>
        <strain evidence="1 2">Buc</strain>
    </source>
</reference>
<dbReference type="RefSeq" id="WP_148580667.1">
    <property type="nucleotide sequence ID" value="NZ_SDKK01000020.1"/>
</dbReference>
<dbReference type="OrthoDB" id="7428974at2"/>
<evidence type="ECO:0000313" key="1">
    <source>
        <dbReference type="EMBL" id="TYC54458.1"/>
    </source>
</evidence>
<organism evidence="1 2">
    <name type="scientific">Zoogloea oleivorans</name>
    <dbReference type="NCBI Taxonomy" id="1552750"/>
    <lineage>
        <taxon>Bacteria</taxon>
        <taxon>Pseudomonadati</taxon>
        <taxon>Pseudomonadota</taxon>
        <taxon>Betaproteobacteria</taxon>
        <taxon>Rhodocyclales</taxon>
        <taxon>Zoogloeaceae</taxon>
        <taxon>Zoogloea</taxon>
    </lineage>
</organism>
<evidence type="ECO:0000313" key="2">
    <source>
        <dbReference type="Proteomes" id="UP000389128"/>
    </source>
</evidence>
<comment type="caution">
    <text evidence="1">The sequence shown here is derived from an EMBL/GenBank/DDBJ whole genome shotgun (WGS) entry which is preliminary data.</text>
</comment>
<accession>A0A6C2CKN8</accession>